<protein>
    <submittedName>
        <fullName evidence="1">Uncharacterized protein</fullName>
    </submittedName>
</protein>
<organism evidence="1 2">
    <name type="scientific">Dermatophagoides farinae</name>
    <name type="common">American house dust mite</name>
    <dbReference type="NCBI Taxonomy" id="6954"/>
    <lineage>
        <taxon>Eukaryota</taxon>
        <taxon>Metazoa</taxon>
        <taxon>Ecdysozoa</taxon>
        <taxon>Arthropoda</taxon>
        <taxon>Chelicerata</taxon>
        <taxon>Arachnida</taxon>
        <taxon>Acari</taxon>
        <taxon>Acariformes</taxon>
        <taxon>Sarcoptiformes</taxon>
        <taxon>Astigmata</taxon>
        <taxon>Psoroptidia</taxon>
        <taxon>Analgoidea</taxon>
        <taxon>Pyroglyphidae</taxon>
        <taxon>Dermatophagoidinae</taxon>
        <taxon>Dermatophagoides</taxon>
    </lineage>
</organism>
<keyword evidence="2" id="KW-1185">Reference proteome</keyword>
<name>A0A922HYE2_DERFA</name>
<dbReference type="EMBL" id="ASGP02000003">
    <property type="protein sequence ID" value="KAH9516831.1"/>
    <property type="molecule type" value="Genomic_DNA"/>
</dbReference>
<reference evidence="1" key="2">
    <citation type="journal article" date="2022" name="Res Sq">
        <title>Comparative Genomics Reveals Insights into the Divergent Evolution of Astigmatic Mites and Household Pest Adaptations.</title>
        <authorList>
            <person name="Xiong Q."/>
            <person name="Wan A.T.-Y."/>
            <person name="Liu X.-Y."/>
            <person name="Fung C.S.-H."/>
            <person name="Xiao X."/>
            <person name="Malainual N."/>
            <person name="Hou J."/>
            <person name="Wang L."/>
            <person name="Wang M."/>
            <person name="Yang K."/>
            <person name="Cui Y."/>
            <person name="Leung E."/>
            <person name="Nong W."/>
            <person name="Shin S.-K."/>
            <person name="Au S."/>
            <person name="Jeong K.Y."/>
            <person name="Chew F.T."/>
            <person name="Hui J."/>
            <person name="Leung T.F."/>
            <person name="Tungtrongchitr A."/>
            <person name="Zhong N."/>
            <person name="Liu Z."/>
            <person name="Tsui S."/>
        </authorList>
    </citation>
    <scope>NUCLEOTIDE SEQUENCE</scope>
    <source>
        <strain evidence="1">Derf</strain>
        <tissue evidence="1">Whole organism</tissue>
    </source>
</reference>
<proteinExistence type="predicted"/>
<accession>A0A922HYE2</accession>
<evidence type="ECO:0000313" key="2">
    <source>
        <dbReference type="Proteomes" id="UP000790347"/>
    </source>
</evidence>
<gene>
    <name evidence="1" type="ORF">DERF_007549</name>
</gene>
<comment type="caution">
    <text evidence="1">The sequence shown here is derived from an EMBL/GenBank/DDBJ whole genome shotgun (WGS) entry which is preliminary data.</text>
</comment>
<sequence length="75" mass="8484">MSNKMMKSTHNITADKLTIISASRLNSEPGRNGLSSSLSIVLYFEISSLNHNTLTVNILHRLRSEYSLFNILYII</sequence>
<dbReference type="AlphaFoldDB" id="A0A922HYE2"/>
<reference evidence="1" key="1">
    <citation type="submission" date="2013-05" db="EMBL/GenBank/DDBJ databases">
        <authorList>
            <person name="Yim A.K.Y."/>
            <person name="Chan T.F."/>
            <person name="Ji K.M."/>
            <person name="Liu X.Y."/>
            <person name="Zhou J.W."/>
            <person name="Li R.Q."/>
            <person name="Yang K.Y."/>
            <person name="Li J."/>
            <person name="Li M."/>
            <person name="Law P.T.W."/>
            <person name="Wu Y.L."/>
            <person name="Cai Z.L."/>
            <person name="Qin H."/>
            <person name="Bao Y."/>
            <person name="Leung R.K.K."/>
            <person name="Ng P.K.S."/>
            <person name="Zou J."/>
            <person name="Zhong X.J."/>
            <person name="Ran P.X."/>
            <person name="Zhong N.S."/>
            <person name="Liu Z.G."/>
            <person name="Tsui S.K.W."/>
        </authorList>
    </citation>
    <scope>NUCLEOTIDE SEQUENCE</scope>
    <source>
        <strain evidence="1">Derf</strain>
        <tissue evidence="1">Whole organism</tissue>
    </source>
</reference>
<evidence type="ECO:0000313" key="1">
    <source>
        <dbReference type="EMBL" id="KAH9516831.1"/>
    </source>
</evidence>
<dbReference type="Proteomes" id="UP000790347">
    <property type="component" value="Unassembled WGS sequence"/>
</dbReference>